<sequence length="391" mass="45279">MITIQFKNNFEIKLERPSPFLMRPIFISVLFMITSCATKKIAQSKTKGIQKIDYKKFKTNTILVGATLNYRELNTKKETLFLKDFKYLTPANAAKQHIIHPSPNIWNWNNTAAFLKFAEKNKIAVRLHGPISPQASWWAKDDDRTPQELETNLIEFATAFAKKYNNHPNVIWMDVVNETVLANGKWHGPKPGKDKWENPWLAIGLDENDFPLYILKAFEIATKHAPNIKLVYNQNAGMNDVMWHKVKKAILYLKSKGYRVDGLGWQAHLLLGASREDFVDNIDKTLLKLGNLIDWAHQNNLEFHVTELDYLIKENNLKNIKVEREIQAKIYQKIIDLLLSKSKNGFVSLNLWDLGVRFRKGKGYFQSIYDEHLEPTPAYEVIKGTLQPNKK</sequence>
<dbReference type="EC" id="3.2.1.8" evidence="3"/>
<evidence type="ECO:0000256" key="3">
    <source>
        <dbReference type="ARBA" id="ARBA00012590"/>
    </source>
</evidence>
<evidence type="ECO:0000256" key="7">
    <source>
        <dbReference type="ARBA" id="ARBA00023277"/>
    </source>
</evidence>
<dbReference type="InterPro" id="IPR017853">
    <property type="entry name" value="GH"/>
</dbReference>
<keyword evidence="5" id="KW-0732">Signal</keyword>
<keyword evidence="9" id="KW-0624">Polysaccharide degradation</keyword>
<dbReference type="SUPFAM" id="SSF51445">
    <property type="entry name" value="(Trans)glycosidases"/>
    <property type="match status" value="1"/>
</dbReference>
<dbReference type="Pfam" id="PF00331">
    <property type="entry name" value="Glyco_hydro_10"/>
    <property type="match status" value="1"/>
</dbReference>
<evidence type="ECO:0000313" key="11">
    <source>
        <dbReference type="EMBL" id="QTD38494.1"/>
    </source>
</evidence>
<evidence type="ECO:0000256" key="2">
    <source>
        <dbReference type="ARBA" id="ARBA00007495"/>
    </source>
</evidence>
<evidence type="ECO:0000256" key="9">
    <source>
        <dbReference type="ARBA" id="ARBA00023326"/>
    </source>
</evidence>
<evidence type="ECO:0000256" key="5">
    <source>
        <dbReference type="ARBA" id="ARBA00022729"/>
    </source>
</evidence>
<dbReference type="InterPro" id="IPR044846">
    <property type="entry name" value="GH10"/>
</dbReference>
<keyword evidence="8" id="KW-0326">Glycosidase</keyword>
<dbReference type="EMBL" id="CP071795">
    <property type="protein sequence ID" value="QTD38494.1"/>
    <property type="molecule type" value="Genomic_DNA"/>
</dbReference>
<keyword evidence="7" id="KW-0119">Carbohydrate metabolism</keyword>
<name>A0ABX7SXQ6_9FLAO</name>
<reference evidence="11 12" key="1">
    <citation type="submission" date="2021-03" db="EMBL/GenBank/DDBJ databases">
        <title>Complete genome of Polaribacter_sp.G4M1.</title>
        <authorList>
            <person name="Jeong S.W."/>
            <person name="Bae J.W."/>
        </authorList>
    </citation>
    <scope>NUCLEOTIDE SEQUENCE [LARGE SCALE GENOMIC DNA]</scope>
    <source>
        <strain evidence="11 12">G4M1</strain>
    </source>
</reference>
<dbReference type="Proteomes" id="UP000663935">
    <property type="component" value="Chromosome"/>
</dbReference>
<evidence type="ECO:0000256" key="4">
    <source>
        <dbReference type="ARBA" id="ARBA00022651"/>
    </source>
</evidence>
<dbReference type="PANTHER" id="PTHR31490">
    <property type="entry name" value="GLYCOSYL HYDROLASE"/>
    <property type="match status" value="1"/>
</dbReference>
<dbReference type="PANTHER" id="PTHR31490:SF88">
    <property type="entry name" value="BETA-XYLANASE"/>
    <property type="match status" value="1"/>
</dbReference>
<dbReference type="SMART" id="SM00633">
    <property type="entry name" value="Glyco_10"/>
    <property type="match status" value="1"/>
</dbReference>
<proteinExistence type="inferred from homology"/>
<evidence type="ECO:0000256" key="1">
    <source>
        <dbReference type="ARBA" id="ARBA00000681"/>
    </source>
</evidence>
<evidence type="ECO:0000256" key="6">
    <source>
        <dbReference type="ARBA" id="ARBA00022801"/>
    </source>
</evidence>
<dbReference type="RefSeq" id="WP_207972624.1">
    <property type="nucleotide sequence ID" value="NZ_CP071795.1"/>
</dbReference>
<keyword evidence="6" id="KW-0378">Hydrolase</keyword>
<keyword evidence="12" id="KW-1185">Reference proteome</keyword>
<comment type="similarity">
    <text evidence="2">Belongs to the glycosyl hydrolase 10 (cellulase F) family.</text>
</comment>
<dbReference type="Gene3D" id="3.20.20.80">
    <property type="entry name" value="Glycosidases"/>
    <property type="match status" value="1"/>
</dbReference>
<organism evidence="11 12">
    <name type="scientific">Polaribacter batillariae</name>
    <dbReference type="NCBI Taxonomy" id="2808900"/>
    <lineage>
        <taxon>Bacteria</taxon>
        <taxon>Pseudomonadati</taxon>
        <taxon>Bacteroidota</taxon>
        <taxon>Flavobacteriia</taxon>
        <taxon>Flavobacteriales</taxon>
        <taxon>Flavobacteriaceae</taxon>
    </lineage>
</organism>
<evidence type="ECO:0000256" key="8">
    <source>
        <dbReference type="ARBA" id="ARBA00023295"/>
    </source>
</evidence>
<evidence type="ECO:0000259" key="10">
    <source>
        <dbReference type="SMART" id="SM00633"/>
    </source>
</evidence>
<protein>
    <recommendedName>
        <fullName evidence="3">endo-1,4-beta-xylanase</fullName>
        <ecNumber evidence="3">3.2.1.8</ecNumber>
    </recommendedName>
</protein>
<comment type="catalytic activity">
    <reaction evidence="1">
        <text>Endohydrolysis of (1-&gt;4)-beta-D-xylosidic linkages in xylans.</text>
        <dbReference type="EC" id="3.2.1.8"/>
    </reaction>
</comment>
<dbReference type="InterPro" id="IPR001000">
    <property type="entry name" value="GH10_dom"/>
</dbReference>
<feature type="domain" description="GH10" evidence="10">
    <location>
        <begin position="94"/>
        <end position="386"/>
    </location>
</feature>
<gene>
    <name evidence="11" type="ORF">JL193_04180</name>
</gene>
<accession>A0ABX7SXQ6</accession>
<keyword evidence="4" id="KW-0858">Xylan degradation</keyword>
<evidence type="ECO:0000313" key="12">
    <source>
        <dbReference type="Proteomes" id="UP000663935"/>
    </source>
</evidence>